<protein>
    <submittedName>
        <fullName evidence="7">RNA polymerase sigma factor</fullName>
    </submittedName>
</protein>
<dbReference type="InterPro" id="IPR036388">
    <property type="entry name" value="WH-like_DNA-bd_sf"/>
</dbReference>
<evidence type="ECO:0000259" key="5">
    <source>
        <dbReference type="Pfam" id="PF04542"/>
    </source>
</evidence>
<keyword evidence="3" id="KW-0731">Sigma factor</keyword>
<gene>
    <name evidence="7" type="ORF">HU137_03815</name>
</gene>
<dbReference type="CDD" id="cd06171">
    <property type="entry name" value="Sigma70_r4"/>
    <property type="match status" value="1"/>
</dbReference>
<evidence type="ECO:0000313" key="8">
    <source>
        <dbReference type="Proteomes" id="UP000552241"/>
    </source>
</evidence>
<evidence type="ECO:0000256" key="4">
    <source>
        <dbReference type="ARBA" id="ARBA00023163"/>
    </source>
</evidence>
<dbReference type="GO" id="GO:0003677">
    <property type="term" value="F:DNA binding"/>
    <property type="evidence" value="ECO:0007669"/>
    <property type="project" value="InterPro"/>
</dbReference>
<dbReference type="Proteomes" id="UP000552241">
    <property type="component" value="Unassembled WGS sequence"/>
</dbReference>
<dbReference type="InterPro" id="IPR013324">
    <property type="entry name" value="RNA_pol_sigma_r3/r4-like"/>
</dbReference>
<dbReference type="InterPro" id="IPR039425">
    <property type="entry name" value="RNA_pol_sigma-70-like"/>
</dbReference>
<dbReference type="Pfam" id="PF08281">
    <property type="entry name" value="Sigma70_r4_2"/>
    <property type="match status" value="1"/>
</dbReference>
<dbReference type="RefSeq" id="WP_182042474.1">
    <property type="nucleotide sequence ID" value="NZ_JACDZE010000001.1"/>
</dbReference>
<evidence type="ECO:0000256" key="1">
    <source>
        <dbReference type="ARBA" id="ARBA00010641"/>
    </source>
</evidence>
<dbReference type="PANTHER" id="PTHR43133">
    <property type="entry name" value="RNA POLYMERASE ECF-TYPE SIGMA FACTO"/>
    <property type="match status" value="1"/>
</dbReference>
<dbReference type="Gene3D" id="1.10.10.10">
    <property type="entry name" value="Winged helix-like DNA-binding domain superfamily/Winged helix DNA-binding domain"/>
    <property type="match status" value="1"/>
</dbReference>
<feature type="domain" description="RNA polymerase sigma-70 region 2" evidence="5">
    <location>
        <begin position="30"/>
        <end position="93"/>
    </location>
</feature>
<proteinExistence type="inferred from homology"/>
<dbReference type="Pfam" id="PF04542">
    <property type="entry name" value="Sigma70_r2"/>
    <property type="match status" value="1"/>
</dbReference>
<organism evidence="7 8">
    <name type="scientific">Moheibacter lacus</name>
    <dbReference type="NCBI Taxonomy" id="2745851"/>
    <lineage>
        <taxon>Bacteria</taxon>
        <taxon>Pseudomonadati</taxon>
        <taxon>Bacteroidota</taxon>
        <taxon>Flavobacteriia</taxon>
        <taxon>Flavobacteriales</taxon>
        <taxon>Weeksellaceae</taxon>
        <taxon>Moheibacter</taxon>
    </lineage>
</organism>
<dbReference type="EMBL" id="JACDZE010000001">
    <property type="protein sequence ID" value="MBA5628895.1"/>
    <property type="molecule type" value="Genomic_DNA"/>
</dbReference>
<keyword evidence="2" id="KW-0805">Transcription regulation</keyword>
<feature type="domain" description="RNA polymerase sigma factor 70 region 4 type 2" evidence="6">
    <location>
        <begin position="121"/>
        <end position="172"/>
    </location>
</feature>
<keyword evidence="8" id="KW-1185">Reference proteome</keyword>
<dbReference type="InterPro" id="IPR007627">
    <property type="entry name" value="RNA_pol_sigma70_r2"/>
</dbReference>
<sequence>MKIISIHRNQKLEVLVPTLKKQDRLAQKELFDRNSRKMLSVCRSYISDLHYAEDCMLRGFVKVFKNIDAYKSEGSFEGWIRRIMVNECLDFIKLNKSMVYLDEVEVREELEDLDEDISGLNVQELLDQIPENYRAVFNLFVLEEYSHREISEMLSISEAVSRTQLARAKNKLKDLILNQKNIANEN</sequence>
<dbReference type="Gene3D" id="1.10.1740.10">
    <property type="match status" value="1"/>
</dbReference>
<evidence type="ECO:0000256" key="2">
    <source>
        <dbReference type="ARBA" id="ARBA00023015"/>
    </source>
</evidence>
<dbReference type="InterPro" id="IPR014284">
    <property type="entry name" value="RNA_pol_sigma-70_dom"/>
</dbReference>
<dbReference type="InterPro" id="IPR013249">
    <property type="entry name" value="RNA_pol_sigma70_r4_t2"/>
</dbReference>
<dbReference type="GO" id="GO:0006352">
    <property type="term" value="P:DNA-templated transcription initiation"/>
    <property type="evidence" value="ECO:0007669"/>
    <property type="project" value="InterPro"/>
</dbReference>
<evidence type="ECO:0000256" key="3">
    <source>
        <dbReference type="ARBA" id="ARBA00023082"/>
    </source>
</evidence>
<dbReference type="SUPFAM" id="SSF88946">
    <property type="entry name" value="Sigma2 domain of RNA polymerase sigma factors"/>
    <property type="match status" value="1"/>
</dbReference>
<evidence type="ECO:0000313" key="7">
    <source>
        <dbReference type="EMBL" id="MBA5628895.1"/>
    </source>
</evidence>
<name>A0A838ZPS1_9FLAO</name>
<reference evidence="7 8" key="1">
    <citation type="submission" date="2020-07" db="EMBL/GenBank/DDBJ databases">
        <title>Moheibacter lacus sp. nov., a member of the family Flavobacteriaceae isolated from freshwater lake sediment.</title>
        <authorList>
            <person name="Liu Y."/>
        </authorList>
    </citation>
    <scope>NUCLEOTIDE SEQUENCE [LARGE SCALE GENOMIC DNA]</scope>
    <source>
        <strain evidence="7 8">BDHS18</strain>
    </source>
</reference>
<dbReference type="NCBIfam" id="TIGR02937">
    <property type="entry name" value="sigma70-ECF"/>
    <property type="match status" value="1"/>
</dbReference>
<comment type="similarity">
    <text evidence="1">Belongs to the sigma-70 factor family. ECF subfamily.</text>
</comment>
<dbReference type="SUPFAM" id="SSF88659">
    <property type="entry name" value="Sigma3 and sigma4 domains of RNA polymerase sigma factors"/>
    <property type="match status" value="1"/>
</dbReference>
<dbReference type="InterPro" id="IPR013325">
    <property type="entry name" value="RNA_pol_sigma_r2"/>
</dbReference>
<dbReference type="AlphaFoldDB" id="A0A838ZPS1"/>
<accession>A0A838ZPS1</accession>
<evidence type="ECO:0000259" key="6">
    <source>
        <dbReference type="Pfam" id="PF08281"/>
    </source>
</evidence>
<comment type="caution">
    <text evidence="7">The sequence shown here is derived from an EMBL/GenBank/DDBJ whole genome shotgun (WGS) entry which is preliminary data.</text>
</comment>
<dbReference type="GO" id="GO:0016987">
    <property type="term" value="F:sigma factor activity"/>
    <property type="evidence" value="ECO:0007669"/>
    <property type="project" value="UniProtKB-KW"/>
</dbReference>
<dbReference type="PANTHER" id="PTHR43133:SF46">
    <property type="entry name" value="RNA POLYMERASE SIGMA-70 FACTOR ECF SUBFAMILY"/>
    <property type="match status" value="1"/>
</dbReference>
<keyword evidence="4" id="KW-0804">Transcription</keyword>